<comment type="caution">
    <text evidence="2">The sequence shown here is derived from an EMBL/GenBank/DDBJ whole genome shotgun (WGS) entry which is preliminary data.</text>
</comment>
<reference evidence="2 3" key="1">
    <citation type="submission" date="2018-08" db="EMBL/GenBank/DDBJ databases">
        <title>A genome reference for cultivated species of the human gut microbiota.</title>
        <authorList>
            <person name="Zou Y."/>
            <person name="Xue W."/>
            <person name="Luo G."/>
        </authorList>
    </citation>
    <scope>NUCLEOTIDE SEQUENCE [LARGE SCALE GENOMIC DNA]</scope>
    <source>
        <strain evidence="2 3">OM06-4</strain>
    </source>
</reference>
<keyword evidence="1" id="KW-0472">Membrane</keyword>
<evidence type="ECO:0000313" key="2">
    <source>
        <dbReference type="EMBL" id="RGD79703.1"/>
    </source>
</evidence>
<dbReference type="RefSeq" id="WP_117582435.1">
    <property type="nucleotide sequence ID" value="NZ_QUSL01000034.1"/>
</dbReference>
<gene>
    <name evidence="2" type="ORF">DXB93_15765</name>
</gene>
<proteinExistence type="predicted"/>
<organism evidence="2 3">
    <name type="scientific">Thomasclavelia ramosa</name>
    <dbReference type="NCBI Taxonomy" id="1547"/>
    <lineage>
        <taxon>Bacteria</taxon>
        <taxon>Bacillati</taxon>
        <taxon>Bacillota</taxon>
        <taxon>Erysipelotrichia</taxon>
        <taxon>Erysipelotrichales</taxon>
        <taxon>Coprobacillaceae</taxon>
        <taxon>Thomasclavelia</taxon>
    </lineage>
</organism>
<dbReference type="EMBL" id="QUSL01000034">
    <property type="protein sequence ID" value="RGD79703.1"/>
    <property type="molecule type" value="Genomic_DNA"/>
</dbReference>
<name>A0A3E3EAR7_9FIRM</name>
<keyword evidence="1" id="KW-1133">Transmembrane helix</keyword>
<evidence type="ECO:0000313" key="3">
    <source>
        <dbReference type="Proteomes" id="UP000261032"/>
    </source>
</evidence>
<feature type="transmembrane region" description="Helical" evidence="1">
    <location>
        <begin position="6"/>
        <end position="31"/>
    </location>
</feature>
<accession>A0A3E3EAR7</accession>
<sequence length="73" mass="8503">MLLKPLILGVSIDLGLLSIALTLRFIIYPLYQSWISQKNLVNEKTIVEDLEKTIEIRIEEIDGSDHYKQYLKI</sequence>
<keyword evidence="1" id="KW-0812">Transmembrane</keyword>
<evidence type="ECO:0000256" key="1">
    <source>
        <dbReference type="SAM" id="Phobius"/>
    </source>
</evidence>
<dbReference type="Proteomes" id="UP000261032">
    <property type="component" value="Unassembled WGS sequence"/>
</dbReference>
<protein>
    <submittedName>
        <fullName evidence="2">Uncharacterized protein</fullName>
    </submittedName>
</protein>
<dbReference type="AlphaFoldDB" id="A0A3E3EAR7"/>